<dbReference type="InParanoid" id="D7FLC4"/>
<feature type="compositionally biased region" description="Polar residues" evidence="1">
    <location>
        <begin position="702"/>
        <end position="718"/>
    </location>
</feature>
<feature type="compositionally biased region" description="Gly residues" evidence="1">
    <location>
        <begin position="63"/>
        <end position="74"/>
    </location>
</feature>
<evidence type="ECO:0000313" key="2">
    <source>
        <dbReference type="EMBL" id="CBJ29692.1"/>
    </source>
</evidence>
<dbReference type="Proteomes" id="UP000002630">
    <property type="component" value="Unassembled WGS sequence"/>
</dbReference>
<evidence type="ECO:0000256" key="1">
    <source>
        <dbReference type="SAM" id="MobiDB-lite"/>
    </source>
</evidence>
<feature type="compositionally biased region" description="Gly residues" evidence="1">
    <location>
        <begin position="594"/>
        <end position="613"/>
    </location>
</feature>
<feature type="compositionally biased region" description="Gly residues" evidence="1">
    <location>
        <begin position="514"/>
        <end position="532"/>
    </location>
</feature>
<feature type="region of interest" description="Disordered" evidence="1">
    <location>
        <begin position="508"/>
        <end position="549"/>
    </location>
</feature>
<organism evidence="2 3">
    <name type="scientific">Ectocarpus siliculosus</name>
    <name type="common">Brown alga</name>
    <name type="synonym">Conferva siliculosa</name>
    <dbReference type="NCBI Taxonomy" id="2880"/>
    <lineage>
        <taxon>Eukaryota</taxon>
        <taxon>Sar</taxon>
        <taxon>Stramenopiles</taxon>
        <taxon>Ochrophyta</taxon>
        <taxon>PX clade</taxon>
        <taxon>Phaeophyceae</taxon>
        <taxon>Ectocarpales</taxon>
        <taxon>Ectocarpaceae</taxon>
        <taxon>Ectocarpus</taxon>
    </lineage>
</organism>
<gene>
    <name evidence="2" type="ORF">Esi_0159_0012</name>
</gene>
<feature type="region of interest" description="Disordered" evidence="1">
    <location>
        <begin position="565"/>
        <end position="614"/>
    </location>
</feature>
<keyword evidence="3" id="KW-1185">Reference proteome</keyword>
<reference evidence="2 3" key="1">
    <citation type="journal article" date="2010" name="Nature">
        <title>The Ectocarpus genome and the independent evolution of multicellularity in brown algae.</title>
        <authorList>
            <person name="Cock J.M."/>
            <person name="Sterck L."/>
            <person name="Rouze P."/>
            <person name="Scornet D."/>
            <person name="Allen A.E."/>
            <person name="Amoutzias G."/>
            <person name="Anthouard V."/>
            <person name="Artiguenave F."/>
            <person name="Aury J.M."/>
            <person name="Badger J.H."/>
            <person name="Beszteri B."/>
            <person name="Billiau K."/>
            <person name="Bonnet E."/>
            <person name="Bothwell J.H."/>
            <person name="Bowler C."/>
            <person name="Boyen C."/>
            <person name="Brownlee C."/>
            <person name="Carrano C.J."/>
            <person name="Charrier B."/>
            <person name="Cho G.Y."/>
            <person name="Coelho S.M."/>
            <person name="Collen J."/>
            <person name="Corre E."/>
            <person name="Da Silva C."/>
            <person name="Delage L."/>
            <person name="Delaroque N."/>
            <person name="Dittami S.M."/>
            <person name="Doulbeau S."/>
            <person name="Elias M."/>
            <person name="Farnham G."/>
            <person name="Gachon C.M."/>
            <person name="Gschloessl B."/>
            <person name="Heesch S."/>
            <person name="Jabbari K."/>
            <person name="Jubin C."/>
            <person name="Kawai H."/>
            <person name="Kimura K."/>
            <person name="Kloareg B."/>
            <person name="Kupper F.C."/>
            <person name="Lang D."/>
            <person name="Le Bail A."/>
            <person name="Leblanc C."/>
            <person name="Lerouge P."/>
            <person name="Lohr M."/>
            <person name="Lopez P.J."/>
            <person name="Martens C."/>
            <person name="Maumus F."/>
            <person name="Michel G."/>
            <person name="Miranda-Saavedra D."/>
            <person name="Morales J."/>
            <person name="Moreau H."/>
            <person name="Motomura T."/>
            <person name="Nagasato C."/>
            <person name="Napoli C.A."/>
            <person name="Nelson D.R."/>
            <person name="Nyvall-Collen P."/>
            <person name="Peters A.F."/>
            <person name="Pommier C."/>
            <person name="Potin P."/>
            <person name="Poulain J."/>
            <person name="Quesneville H."/>
            <person name="Read B."/>
            <person name="Rensing S.A."/>
            <person name="Ritter A."/>
            <person name="Rousvoal S."/>
            <person name="Samanta M."/>
            <person name="Samson G."/>
            <person name="Schroeder D.C."/>
            <person name="Segurens B."/>
            <person name="Strittmatter M."/>
            <person name="Tonon T."/>
            <person name="Tregear J.W."/>
            <person name="Valentin K."/>
            <person name="von Dassow P."/>
            <person name="Yamagishi T."/>
            <person name="Van de Peer Y."/>
            <person name="Wincker P."/>
        </authorList>
    </citation>
    <scope>NUCLEOTIDE SEQUENCE [LARGE SCALE GENOMIC DNA]</scope>
    <source>
        <strain evidence="3">Ec32 / CCAP1310/4</strain>
    </source>
</reference>
<protein>
    <submittedName>
        <fullName evidence="2">Uncharacterized protein</fullName>
    </submittedName>
</protein>
<feature type="region of interest" description="Disordered" evidence="1">
    <location>
        <begin position="628"/>
        <end position="720"/>
    </location>
</feature>
<dbReference type="AlphaFoldDB" id="D7FLC4"/>
<feature type="compositionally biased region" description="Low complexity" evidence="1">
    <location>
        <begin position="628"/>
        <end position="637"/>
    </location>
</feature>
<sequence length="809" mass="86580">MMRAGSGPPLDAAQRAALGGGVVKGEISRAAGAGQEESLRKRPRESWSGLGDPAGPGLTVKTGGRGSGRAGGQSQGPASPAGGLSTPGGKKDRVPNHWWELELTAEGPMLYPTSNCHEWTSDNGIEHRIMEIEFQHGCEVKPPKDRLIKDFTLNWRPNSDIVYVFETEQSGFFGLVLGMFEKQTVTHNKMFLYRQMQAQPWPVRGDRGWNGGGGPAETTQMRSAWLFNDPCTGQWTIALDYQSQPSSPIYQYNLPPEYTRQGTPCMDPSTFNGNSVKVKGCTTLIPPIEVLLLSENSVREVCGAVWVGCFTANPPEVAFDLLCRLMSMTESLHLTDESDRYAAEVFDSQRAEILSFFLVGIYEDPADRVVRREHYLAFMEWFVYTLPQVALPVKIWRMYRALRDDNIPFVSFPLSQDKSAFYSHRQAMSGPAIPGRFSFRFSRQPSCITVDYTVQARAVEGRPQATVMSYRIKISAIDVRGVMLRIENLLLRGDEQVAQGRVLEETSLVQGPVENGGGGGGSSGGGGGGGVGPSASSSSQNGAQHEAGLGPLGSLERVIAQVDMEESGDSGAGVSRQEHARPPVHGGYPNSRGGSTGSGGGGGGVGSSAGGGWTDMFQGMTVELAQEQAAQLHHGQQQRGGGGGEGGPVGRPGDHHHHRMAADHSVSGGGGGGGHQGGRQGQRVGDGGMPGGKGDRRGGAPQFSQQHGGPGPSTSSSYMCGPAVGRMSVQTGDTLSFFDDPPQGNQVQHQLPVGGAAGHGGAMNLEYVEFPNFHELLVFFGRTLTERYDTSREEQETIPSPMYMHNMDE</sequence>
<feature type="compositionally biased region" description="Low complexity" evidence="1">
    <location>
        <begin position="533"/>
        <end position="543"/>
    </location>
</feature>
<proteinExistence type="predicted"/>
<feature type="compositionally biased region" description="Gly residues" evidence="1">
    <location>
        <begin position="667"/>
        <end position="692"/>
    </location>
</feature>
<accession>D7FLC4</accession>
<feature type="region of interest" description="Disordered" evidence="1">
    <location>
        <begin position="28"/>
        <end position="94"/>
    </location>
</feature>
<name>D7FLC4_ECTSI</name>
<feature type="compositionally biased region" description="Gly residues" evidence="1">
    <location>
        <begin position="638"/>
        <end position="650"/>
    </location>
</feature>
<dbReference type="EMBL" id="FN649760">
    <property type="protein sequence ID" value="CBJ29692.1"/>
    <property type="molecule type" value="Genomic_DNA"/>
</dbReference>
<dbReference type="OrthoDB" id="10384125at2759"/>
<evidence type="ECO:0000313" key="3">
    <source>
        <dbReference type="Proteomes" id="UP000002630"/>
    </source>
</evidence>